<dbReference type="PANTHER" id="PTHR10067">
    <property type="entry name" value="PHOSPHATIDYLSERINE DECARBOXYLASE"/>
    <property type="match status" value="1"/>
</dbReference>
<dbReference type="InterPro" id="IPR003817">
    <property type="entry name" value="PS_Dcarbxylase"/>
</dbReference>
<dbReference type="PANTHER" id="PTHR10067:SF6">
    <property type="entry name" value="PHOSPHATIDYLSERINE DECARBOXYLASE PROENZYME, MITOCHONDRIAL"/>
    <property type="match status" value="1"/>
</dbReference>
<dbReference type="PROSITE" id="PS51257">
    <property type="entry name" value="PROKAR_LIPOPROTEIN"/>
    <property type="match status" value="1"/>
</dbReference>
<dbReference type="EC" id="4.1.1.65" evidence="3"/>
<evidence type="ECO:0000256" key="9">
    <source>
        <dbReference type="ARBA" id="ARBA00023239"/>
    </source>
</evidence>
<organism evidence="13 14">
    <name type="scientific">Campylobacter pinnipediorum subsp. caledonicus</name>
    <dbReference type="NCBI Taxonomy" id="1874362"/>
    <lineage>
        <taxon>Bacteria</taxon>
        <taxon>Pseudomonadati</taxon>
        <taxon>Campylobacterota</taxon>
        <taxon>Epsilonproteobacteria</taxon>
        <taxon>Campylobacterales</taxon>
        <taxon>Campylobacteraceae</taxon>
        <taxon>Campylobacter</taxon>
    </lineage>
</organism>
<sequence>MLDKMISNLFGAIFGCKFPKVIQKMINRWYVSYFKIDMSEFWNPDTYESLNKLFTREFIKPRDIDSDKSSFISPCDGTCLSCGSSVGDLAFSVKGMQYSVSELLWNAISDDDMQKGYDFLNLYLSPSDYHHYHSPFDIKVKKAIYVPGRLYSVAISKLKKISSLYTKNERVILECEIENTHKIWLVFVGALNVGKMNFVFDSRIKTNAKANDVNIYKYDDLVIKKGDKIGNFELGSTIVIISPKGLIKYNLSELQKVKFTQSIGKISLLGE</sequence>
<keyword evidence="4" id="KW-0444">Lipid biosynthesis</keyword>
<name>A0A1S6U7S5_9BACT</name>
<keyword evidence="11" id="KW-0670">Pyruvate</keyword>
<evidence type="ECO:0000313" key="13">
    <source>
        <dbReference type="EMBL" id="AQW87808.1"/>
    </source>
</evidence>
<evidence type="ECO:0000256" key="10">
    <source>
        <dbReference type="ARBA" id="ARBA00023264"/>
    </source>
</evidence>
<accession>A0A1S6U7S5</accession>
<gene>
    <name evidence="13" type="primary">psd</name>
    <name evidence="13" type="ORF">CPIN18021_1002</name>
</gene>
<keyword evidence="8" id="KW-0594">Phospholipid biosynthesis</keyword>
<evidence type="ECO:0000256" key="1">
    <source>
        <dbReference type="ARBA" id="ARBA00001928"/>
    </source>
</evidence>
<keyword evidence="6" id="KW-0443">Lipid metabolism</keyword>
<dbReference type="UniPathway" id="UPA00558"/>
<evidence type="ECO:0000256" key="4">
    <source>
        <dbReference type="ARBA" id="ARBA00022516"/>
    </source>
</evidence>
<keyword evidence="9 13" id="KW-0456">Lyase</keyword>
<evidence type="ECO:0000256" key="8">
    <source>
        <dbReference type="ARBA" id="ARBA00023209"/>
    </source>
</evidence>
<keyword evidence="14" id="KW-1185">Reference proteome</keyword>
<dbReference type="KEGG" id="cpin:CPIN18020_1000"/>
<dbReference type="GO" id="GO:0006646">
    <property type="term" value="P:phosphatidylethanolamine biosynthetic process"/>
    <property type="evidence" value="ECO:0007669"/>
    <property type="project" value="UniProtKB-UniPathway"/>
</dbReference>
<dbReference type="RefSeq" id="WP_078423421.1">
    <property type="nucleotide sequence ID" value="NZ_CP017018.1"/>
</dbReference>
<dbReference type="GeneID" id="56566637"/>
<dbReference type="EMBL" id="CP017258">
    <property type="protein sequence ID" value="AQW87808.1"/>
    <property type="molecule type" value="Genomic_DNA"/>
</dbReference>
<dbReference type="GO" id="GO:0004609">
    <property type="term" value="F:phosphatidylserine decarboxylase activity"/>
    <property type="evidence" value="ECO:0007669"/>
    <property type="project" value="UniProtKB-EC"/>
</dbReference>
<evidence type="ECO:0000256" key="2">
    <source>
        <dbReference type="ARBA" id="ARBA00005189"/>
    </source>
</evidence>
<dbReference type="InterPro" id="IPR033177">
    <property type="entry name" value="PSD-B"/>
</dbReference>
<reference evidence="14" key="1">
    <citation type="submission" date="2016-09" db="EMBL/GenBank/DDBJ databases">
        <title>Comparative genomics of the Campylobacter concisus group.</title>
        <authorList>
            <person name="Miller W.G."/>
            <person name="Yee E."/>
            <person name="Chapman M.H."/>
            <person name="Huynh S."/>
            <person name="Bono J.L."/>
            <person name="On S.L.W."/>
            <person name="StLeger J."/>
            <person name="Foster G."/>
            <person name="Parker C.T."/>
        </authorList>
    </citation>
    <scope>NUCLEOTIDE SEQUENCE [LARGE SCALE GENOMIC DNA]</scope>
    <source>
        <strain evidence="14">RM18021</strain>
    </source>
</reference>
<evidence type="ECO:0000256" key="7">
    <source>
        <dbReference type="ARBA" id="ARBA00023145"/>
    </source>
</evidence>
<dbReference type="Proteomes" id="UP000190868">
    <property type="component" value="Chromosome"/>
</dbReference>
<evidence type="ECO:0000256" key="11">
    <source>
        <dbReference type="ARBA" id="ARBA00023317"/>
    </source>
</evidence>
<keyword evidence="10" id="KW-1208">Phospholipid metabolism</keyword>
<evidence type="ECO:0000313" key="14">
    <source>
        <dbReference type="Proteomes" id="UP000190868"/>
    </source>
</evidence>
<dbReference type="NCBIfam" id="TIGR00163">
    <property type="entry name" value="PS_decarb"/>
    <property type="match status" value="1"/>
</dbReference>
<comment type="pathway">
    <text evidence="12">Phospholipid metabolism; phosphatidylethanolamine biosynthesis.</text>
</comment>
<keyword evidence="5" id="KW-0210">Decarboxylase</keyword>
<evidence type="ECO:0000256" key="3">
    <source>
        <dbReference type="ARBA" id="ARBA00012243"/>
    </source>
</evidence>
<dbReference type="Pfam" id="PF02666">
    <property type="entry name" value="PS_Dcarbxylase"/>
    <property type="match status" value="1"/>
</dbReference>
<evidence type="ECO:0000256" key="5">
    <source>
        <dbReference type="ARBA" id="ARBA00022793"/>
    </source>
</evidence>
<comment type="cofactor">
    <cofactor evidence="1">
        <name>pyruvate</name>
        <dbReference type="ChEBI" id="CHEBI:15361"/>
    </cofactor>
</comment>
<evidence type="ECO:0000256" key="12">
    <source>
        <dbReference type="ARBA" id="ARBA00024326"/>
    </source>
</evidence>
<protein>
    <recommendedName>
        <fullName evidence="3">phosphatidylserine decarboxylase</fullName>
        <ecNumber evidence="3">4.1.1.65</ecNumber>
    </recommendedName>
</protein>
<dbReference type="AlphaFoldDB" id="A0A1S6U7S5"/>
<dbReference type="NCBIfam" id="NF003038">
    <property type="entry name" value="PRK03934.1"/>
    <property type="match status" value="1"/>
</dbReference>
<comment type="pathway">
    <text evidence="2">Lipid metabolism.</text>
</comment>
<evidence type="ECO:0000256" key="6">
    <source>
        <dbReference type="ARBA" id="ARBA00023098"/>
    </source>
</evidence>
<keyword evidence="7" id="KW-0865">Zymogen</keyword>
<proteinExistence type="predicted"/>